<sequence>MFEKKHVYRRFALAFATFSIAISIGFLMQTKEANSAARTGEEPSRKATSGKAPDSMKGVAANGATPEMLPSVPEDFAHKADLPHKPVVMLVSRDLPVGVLPQEEQTPLLGCDAEFAAEPAAGAMVTLTLTAPCLTGEKVTFHHESLKFSEVVSSDGTLVVSVPALSEQSVFAVTFANGDGKMTRTTVSSVPFYDRAAVIWRGATGLQLHAREFGADYGSDGHVWSGAARNVASVAGGQGGFLTRLGSSDIADGWHSEVYTFPTLTAKRHGSVKLSIEAEVSEVNCDRDITAKSLQIREGGRAVEQEIALSIPDCEAKGEFLVLKNLLEDLKIAQNQ</sequence>
<dbReference type="RefSeq" id="WP_058312490.1">
    <property type="nucleotide sequence ID" value="NZ_CYTW01000004.1"/>
</dbReference>
<keyword evidence="2" id="KW-0472">Membrane</keyword>
<name>A0A0P1INH8_9RHOB</name>
<feature type="region of interest" description="Disordered" evidence="1">
    <location>
        <begin position="35"/>
        <end position="60"/>
    </location>
</feature>
<dbReference type="Proteomes" id="UP000051870">
    <property type="component" value="Unassembled WGS sequence"/>
</dbReference>
<keyword evidence="2" id="KW-1133">Transmembrane helix</keyword>
<protein>
    <recommendedName>
        <fullName evidence="5">Translocase</fullName>
    </recommendedName>
</protein>
<dbReference type="GeneID" id="83882300"/>
<dbReference type="EMBL" id="CYTW01000004">
    <property type="protein sequence ID" value="CUK09000.1"/>
    <property type="molecule type" value="Genomic_DNA"/>
</dbReference>
<proteinExistence type="predicted"/>
<accession>A0A0P1INH8</accession>
<dbReference type="AlphaFoldDB" id="A0A0P1INH8"/>
<feature type="transmembrane region" description="Helical" evidence="2">
    <location>
        <begin position="7"/>
        <end position="28"/>
    </location>
</feature>
<evidence type="ECO:0000256" key="1">
    <source>
        <dbReference type="SAM" id="MobiDB-lite"/>
    </source>
</evidence>
<keyword evidence="2" id="KW-0812">Transmembrane</keyword>
<evidence type="ECO:0000313" key="3">
    <source>
        <dbReference type="EMBL" id="CUK09000.1"/>
    </source>
</evidence>
<evidence type="ECO:0000256" key="2">
    <source>
        <dbReference type="SAM" id="Phobius"/>
    </source>
</evidence>
<dbReference type="STRING" id="1715693.PH7735_03321"/>
<gene>
    <name evidence="3" type="ORF">PH7735_03321</name>
</gene>
<reference evidence="4" key="1">
    <citation type="submission" date="2015-09" db="EMBL/GenBank/DDBJ databases">
        <authorList>
            <person name="Rodrigo-Torres Lidia"/>
            <person name="Arahal R.David."/>
        </authorList>
    </citation>
    <scope>NUCLEOTIDE SEQUENCE [LARGE SCALE GENOMIC DNA]</scope>
    <source>
        <strain evidence="4">CECT 7735</strain>
    </source>
</reference>
<organism evidence="3 4">
    <name type="scientific">Shimia thalassica</name>
    <dbReference type="NCBI Taxonomy" id="1715693"/>
    <lineage>
        <taxon>Bacteria</taxon>
        <taxon>Pseudomonadati</taxon>
        <taxon>Pseudomonadota</taxon>
        <taxon>Alphaproteobacteria</taxon>
        <taxon>Rhodobacterales</taxon>
        <taxon>Roseobacteraceae</taxon>
    </lineage>
</organism>
<evidence type="ECO:0000313" key="4">
    <source>
        <dbReference type="Proteomes" id="UP000051870"/>
    </source>
</evidence>
<keyword evidence="4" id="KW-1185">Reference proteome</keyword>
<evidence type="ECO:0008006" key="5">
    <source>
        <dbReference type="Google" id="ProtNLM"/>
    </source>
</evidence>